<proteinExistence type="predicted"/>
<dbReference type="InterPro" id="IPR012677">
    <property type="entry name" value="Nucleotide-bd_a/b_plait_sf"/>
</dbReference>
<evidence type="ECO:0000313" key="7">
    <source>
        <dbReference type="EMBL" id="KIH67061.1"/>
    </source>
</evidence>
<sequence length="340" mass="37130">MARVYLGRLPFRARESDIERFFQGYGRITDIAMKRGFAFIEFEKCSWKLPRVDHMAATYTAIDLVPVHVTADVEAVPALEAKIAGVAEALGEGAVDRVVAVALQRDVLVEGAIQVVRGAAAGLQIRSAVRDAAADRPNVTNVRQRARQRKRPAEAQHRRRREAPVDLSHLQEKSGQNLLRKGRAAAPLPRMTKGTLRSAHRLRRLGVLAALPEKARIAAFLLAAISQEAPVQRPKRMAAANRQITATVRGLAHAAVMEVDRNAVVAEVLKRTGNAEGRPVIAADLTAINGEDEVYDLTTISVPAPSSIVPWSNGVQSFNPQPPPPITTIHPHELVFFAIR</sequence>
<feature type="region of interest" description="Disordered" evidence="5">
    <location>
        <begin position="136"/>
        <end position="167"/>
    </location>
</feature>
<dbReference type="SUPFAM" id="SSF54928">
    <property type="entry name" value="RNA-binding domain, RBD"/>
    <property type="match status" value="1"/>
</dbReference>
<evidence type="ECO:0000256" key="4">
    <source>
        <dbReference type="PROSITE-ProRule" id="PRU00176"/>
    </source>
</evidence>
<keyword evidence="2 4" id="KW-0694">RNA-binding</keyword>
<evidence type="ECO:0000313" key="8">
    <source>
        <dbReference type="Proteomes" id="UP000054047"/>
    </source>
</evidence>
<evidence type="ECO:0000256" key="2">
    <source>
        <dbReference type="ARBA" id="ARBA00022884"/>
    </source>
</evidence>
<dbReference type="Pfam" id="PF00076">
    <property type="entry name" value="RRM_1"/>
    <property type="match status" value="1"/>
</dbReference>
<keyword evidence="8" id="KW-1185">Reference proteome</keyword>
<feature type="domain" description="RRM" evidence="6">
    <location>
        <begin position="2"/>
        <end position="43"/>
    </location>
</feature>
<dbReference type="GO" id="GO:0005634">
    <property type="term" value="C:nucleus"/>
    <property type="evidence" value="ECO:0007669"/>
    <property type="project" value="UniProtKB-SubCell"/>
</dbReference>
<accession>A0A0C2HC30</accession>
<dbReference type="PANTHER" id="PTHR48038">
    <property type="entry name" value="RIBONUCLEOPROTEIN RB97D"/>
    <property type="match status" value="1"/>
</dbReference>
<protein>
    <recommendedName>
        <fullName evidence="6">RRM domain-containing protein</fullName>
    </recommendedName>
</protein>
<organism evidence="7 8">
    <name type="scientific">Ancylostoma duodenale</name>
    <dbReference type="NCBI Taxonomy" id="51022"/>
    <lineage>
        <taxon>Eukaryota</taxon>
        <taxon>Metazoa</taxon>
        <taxon>Ecdysozoa</taxon>
        <taxon>Nematoda</taxon>
        <taxon>Chromadorea</taxon>
        <taxon>Rhabditida</taxon>
        <taxon>Rhabditina</taxon>
        <taxon>Rhabditomorpha</taxon>
        <taxon>Strongyloidea</taxon>
        <taxon>Ancylostomatidae</taxon>
        <taxon>Ancylostomatinae</taxon>
        <taxon>Ancylostoma</taxon>
    </lineage>
</organism>
<evidence type="ECO:0000256" key="1">
    <source>
        <dbReference type="ARBA" id="ARBA00004123"/>
    </source>
</evidence>
<dbReference type="Gene3D" id="3.30.70.330">
    <property type="match status" value="1"/>
</dbReference>
<dbReference type="GO" id="GO:0003723">
    <property type="term" value="F:RNA binding"/>
    <property type="evidence" value="ECO:0007669"/>
    <property type="project" value="UniProtKB-UniRule"/>
</dbReference>
<dbReference type="PANTHER" id="PTHR48038:SF3">
    <property type="entry name" value="SPLICING FACTOR, ARGININE_SERINE-RICH 1-RELATED"/>
    <property type="match status" value="1"/>
</dbReference>
<comment type="subcellular location">
    <subcellularLocation>
        <location evidence="1">Nucleus</location>
    </subcellularLocation>
</comment>
<evidence type="ECO:0000256" key="5">
    <source>
        <dbReference type="SAM" id="MobiDB-lite"/>
    </source>
</evidence>
<dbReference type="AlphaFoldDB" id="A0A0C2HC30"/>
<reference evidence="7 8" key="1">
    <citation type="submission" date="2013-12" db="EMBL/GenBank/DDBJ databases">
        <title>Draft genome of the parsitic nematode Ancylostoma duodenale.</title>
        <authorList>
            <person name="Mitreva M."/>
        </authorList>
    </citation>
    <scope>NUCLEOTIDE SEQUENCE [LARGE SCALE GENOMIC DNA]</scope>
    <source>
        <strain evidence="7 8">Zhejiang</strain>
    </source>
</reference>
<name>A0A0C2HC30_9BILA</name>
<dbReference type="Proteomes" id="UP000054047">
    <property type="component" value="Unassembled WGS sequence"/>
</dbReference>
<dbReference type="EMBL" id="KN726850">
    <property type="protein sequence ID" value="KIH67061.1"/>
    <property type="molecule type" value="Genomic_DNA"/>
</dbReference>
<evidence type="ECO:0000256" key="3">
    <source>
        <dbReference type="ARBA" id="ARBA00023242"/>
    </source>
</evidence>
<evidence type="ECO:0000259" key="6">
    <source>
        <dbReference type="PROSITE" id="PS50102"/>
    </source>
</evidence>
<dbReference type="InterPro" id="IPR035979">
    <property type="entry name" value="RBD_domain_sf"/>
</dbReference>
<dbReference type="PROSITE" id="PS50102">
    <property type="entry name" value="RRM"/>
    <property type="match status" value="1"/>
</dbReference>
<dbReference type="OrthoDB" id="1099063at2759"/>
<gene>
    <name evidence="7" type="ORF">ANCDUO_02612</name>
</gene>
<dbReference type="InterPro" id="IPR000504">
    <property type="entry name" value="RRM_dom"/>
</dbReference>
<keyword evidence="3" id="KW-0539">Nucleus</keyword>